<dbReference type="HOGENOM" id="CLU_094245_0_0_4"/>
<name>F5Y0C7_RAMTT</name>
<reference evidence="5 6" key="2">
    <citation type="journal article" date="2011" name="PLoS ONE">
        <title>The Cyst-Dividing Bacterium Ramlibacter tataouinensis TTB310 Genome Reveals a Well-Stocked Toolbox for Adaptation to a Desert Environment.</title>
        <authorList>
            <person name="De Luca G."/>
            <person name="Barakat M."/>
            <person name="Ortet P."/>
            <person name="Fochesato S."/>
            <person name="Jourlin-Castelli C."/>
            <person name="Ansaldi M."/>
            <person name="Py B."/>
            <person name="Fichant G."/>
            <person name="Coutinho P.M."/>
            <person name="Voulhoux R."/>
            <person name="Bastien O."/>
            <person name="Marechal E."/>
            <person name="Henrissat B."/>
            <person name="Quentin Y."/>
            <person name="Noirot P."/>
            <person name="Filloux A."/>
            <person name="Mejean V."/>
            <person name="Dubow M.S."/>
            <person name="Barras F."/>
            <person name="Barbe V."/>
            <person name="Weissenbach J."/>
            <person name="Mihalcescu I."/>
            <person name="Vermeglio A."/>
            <person name="Achouak W."/>
            <person name="Heulin T."/>
        </authorList>
    </citation>
    <scope>NUCLEOTIDE SEQUENCE [LARGE SCALE GENOMIC DNA]</scope>
    <source>
        <strain evidence="6">ATCC BAA-407 / DSM 14655 / LMG 21543 / TTB310</strain>
    </source>
</reference>
<evidence type="ECO:0000313" key="5">
    <source>
        <dbReference type="EMBL" id="AEG92149.1"/>
    </source>
</evidence>
<dbReference type="AlphaFoldDB" id="F5Y0C7"/>
<dbReference type="PATRIC" id="fig|365046.3.peg.1089"/>
<dbReference type="eggNOG" id="COG3134">
    <property type="taxonomic scope" value="Bacteria"/>
</dbReference>
<proteinExistence type="predicted"/>
<dbReference type="STRING" id="365046.Rta_10640"/>
<dbReference type="InterPro" id="IPR051407">
    <property type="entry name" value="Bact_OM_lipoprot/Surf_antigen"/>
</dbReference>
<dbReference type="OrthoDB" id="8909257at2"/>
<dbReference type="InterPro" id="IPR008816">
    <property type="entry name" value="Gly_zipper_2TM_dom"/>
</dbReference>
<keyword evidence="2" id="KW-0472">Membrane</keyword>
<evidence type="ECO:0000313" key="6">
    <source>
        <dbReference type="Proteomes" id="UP000008385"/>
    </source>
</evidence>
<sequence>MKKSVYLLALGGLAATAAGAQEVGRVISSIPVIQQVAVPRQVCSQQPVVVQQQPSGAGALMGAIAGGAMGNAIGDGTGRAVATAIGVLGGAVLGNRVEGTGSEVHNYQQCSTQTYYENRAVAYNVTYEYAGRQYTVQMPQDPGPTVQLQVTPVGAAAPQQPAYSAPAPLTQAPPAPATIIREVVTVPAPVVYQHAYYPRPYYYPPVGISLNLGYHRGHRHHRHWRH</sequence>
<feature type="domain" description="Glycine zipper 2TM" evidence="4">
    <location>
        <begin position="57"/>
        <end position="97"/>
    </location>
</feature>
<organism evidence="5 6">
    <name type="scientific">Ramlibacter tataouinensis (strain ATCC BAA-407 / DSM 14655 / LMG 21543 / TTB310)</name>
    <dbReference type="NCBI Taxonomy" id="365046"/>
    <lineage>
        <taxon>Bacteria</taxon>
        <taxon>Pseudomonadati</taxon>
        <taxon>Pseudomonadota</taxon>
        <taxon>Betaproteobacteria</taxon>
        <taxon>Burkholderiales</taxon>
        <taxon>Comamonadaceae</taxon>
        <taxon>Ramlibacter</taxon>
    </lineage>
</organism>
<keyword evidence="6" id="KW-1185">Reference proteome</keyword>
<protein>
    <recommendedName>
        <fullName evidence="4">Glycine zipper 2TM domain-containing protein</fullName>
    </recommendedName>
</protein>
<evidence type="ECO:0000256" key="3">
    <source>
        <dbReference type="SAM" id="SignalP"/>
    </source>
</evidence>
<accession>F5Y0C7</accession>
<feature type="chain" id="PRO_5003335459" description="Glycine zipper 2TM domain-containing protein" evidence="3">
    <location>
        <begin position="21"/>
        <end position="226"/>
    </location>
</feature>
<comment type="subcellular location">
    <subcellularLocation>
        <location evidence="1">Membrane</location>
    </subcellularLocation>
</comment>
<dbReference type="GO" id="GO:0019867">
    <property type="term" value="C:outer membrane"/>
    <property type="evidence" value="ECO:0007669"/>
    <property type="project" value="InterPro"/>
</dbReference>
<dbReference type="RefSeq" id="WP_013900382.1">
    <property type="nucleotide sequence ID" value="NC_015677.1"/>
</dbReference>
<reference evidence="6" key="1">
    <citation type="submission" date="2006-01" db="EMBL/GenBank/DDBJ databases">
        <title>Genome of the cyst-dividing bacterium Ramlibacter tataouinensis.</title>
        <authorList>
            <person name="Barakat M."/>
            <person name="Ortet P."/>
            <person name="De Luca G."/>
            <person name="Jourlin-Castelli C."/>
            <person name="Ansaldi M."/>
            <person name="Py B."/>
            <person name="Fichant G."/>
            <person name="Coutinho P."/>
            <person name="Voulhoux R."/>
            <person name="Bastien O."/>
            <person name="Roy S."/>
            <person name="Marechal E."/>
            <person name="Henrissat B."/>
            <person name="Quentin Y."/>
            <person name="Noirot P."/>
            <person name="Filloux A."/>
            <person name="Mejean V."/>
            <person name="DuBow M."/>
            <person name="Barras F."/>
            <person name="Heulin T."/>
        </authorList>
    </citation>
    <scope>NUCLEOTIDE SEQUENCE [LARGE SCALE GENOMIC DNA]</scope>
    <source>
        <strain evidence="6">ATCC BAA-407 / DSM 14655 / LMG 21543 / TTB310</strain>
    </source>
</reference>
<feature type="signal peptide" evidence="3">
    <location>
        <begin position="1"/>
        <end position="20"/>
    </location>
</feature>
<dbReference type="PANTHER" id="PTHR35603:SF2">
    <property type="entry name" value="OUTER MEMBRANE LIPOPROTEIN"/>
    <property type="match status" value="1"/>
</dbReference>
<dbReference type="EMBL" id="CP000245">
    <property type="protein sequence ID" value="AEG92149.1"/>
    <property type="molecule type" value="Genomic_DNA"/>
</dbReference>
<keyword evidence="3" id="KW-0732">Signal</keyword>
<dbReference type="PANTHER" id="PTHR35603">
    <property type="match status" value="1"/>
</dbReference>
<dbReference type="KEGG" id="rta:Rta_10640"/>
<dbReference type="Pfam" id="PF05433">
    <property type="entry name" value="Rick_17kDa_Anti"/>
    <property type="match status" value="1"/>
</dbReference>
<evidence type="ECO:0000259" key="4">
    <source>
        <dbReference type="Pfam" id="PF05433"/>
    </source>
</evidence>
<dbReference type="Proteomes" id="UP000008385">
    <property type="component" value="Chromosome"/>
</dbReference>
<gene>
    <name evidence="5" type="ordered locus">Rta_10640</name>
</gene>
<evidence type="ECO:0000256" key="1">
    <source>
        <dbReference type="ARBA" id="ARBA00004370"/>
    </source>
</evidence>
<evidence type="ECO:0000256" key="2">
    <source>
        <dbReference type="ARBA" id="ARBA00023136"/>
    </source>
</evidence>